<reference evidence="2" key="1">
    <citation type="submission" date="2016-11" db="EMBL/GenBank/DDBJ databases">
        <title>The genome of Nicotiana attenuata.</title>
        <authorList>
            <person name="Xu S."/>
            <person name="Brockmoeller T."/>
            <person name="Gaquerel E."/>
            <person name="Navarro A."/>
            <person name="Kuhl H."/>
            <person name="Gase K."/>
            <person name="Ling Z."/>
            <person name="Zhou W."/>
            <person name="Kreitzer C."/>
            <person name="Stanke M."/>
            <person name="Tang H."/>
            <person name="Lyons E."/>
            <person name="Pandey P."/>
            <person name="Pandey S.P."/>
            <person name="Timmermann B."/>
            <person name="Baldwin I.T."/>
        </authorList>
    </citation>
    <scope>NUCLEOTIDE SEQUENCE [LARGE SCALE GENOMIC DNA]</scope>
    <source>
        <strain evidence="2">UT</strain>
    </source>
</reference>
<evidence type="ECO:0000313" key="2">
    <source>
        <dbReference type="EMBL" id="OIT37320.1"/>
    </source>
</evidence>
<protein>
    <submittedName>
        <fullName evidence="2">Uncharacterized protein</fullName>
    </submittedName>
</protein>
<dbReference type="EMBL" id="MJEQ01000326">
    <property type="protein sequence ID" value="OIT37320.1"/>
    <property type="molecule type" value="Genomic_DNA"/>
</dbReference>
<dbReference type="Gramene" id="OIT37320">
    <property type="protein sequence ID" value="OIT37320"/>
    <property type="gene ID" value="A4A49_12549"/>
</dbReference>
<evidence type="ECO:0000256" key="1">
    <source>
        <dbReference type="SAM" id="MobiDB-lite"/>
    </source>
</evidence>
<organism evidence="2 3">
    <name type="scientific">Nicotiana attenuata</name>
    <name type="common">Coyote tobacco</name>
    <dbReference type="NCBI Taxonomy" id="49451"/>
    <lineage>
        <taxon>Eukaryota</taxon>
        <taxon>Viridiplantae</taxon>
        <taxon>Streptophyta</taxon>
        <taxon>Embryophyta</taxon>
        <taxon>Tracheophyta</taxon>
        <taxon>Spermatophyta</taxon>
        <taxon>Magnoliopsida</taxon>
        <taxon>eudicotyledons</taxon>
        <taxon>Gunneridae</taxon>
        <taxon>Pentapetalae</taxon>
        <taxon>asterids</taxon>
        <taxon>lamiids</taxon>
        <taxon>Solanales</taxon>
        <taxon>Solanaceae</taxon>
        <taxon>Nicotianoideae</taxon>
        <taxon>Nicotianeae</taxon>
        <taxon>Nicotiana</taxon>
    </lineage>
</organism>
<comment type="caution">
    <text evidence="2">The sequence shown here is derived from an EMBL/GenBank/DDBJ whole genome shotgun (WGS) entry which is preliminary data.</text>
</comment>
<gene>
    <name evidence="2" type="ORF">A4A49_12549</name>
</gene>
<name>A0A314L6S0_NICAT</name>
<proteinExistence type="predicted"/>
<sequence length="99" mass="11558">MLSFKCIKLIKKIKHIHQLNIKTRKQAETFCCQTETKDKKAWTSNEGSDFTSLKLNNDQNREPTSIGDRQNRLELVRDLCRCVLFLVFGSEERAATLHF</sequence>
<evidence type="ECO:0000313" key="3">
    <source>
        <dbReference type="Proteomes" id="UP000187609"/>
    </source>
</evidence>
<dbReference type="AlphaFoldDB" id="A0A314L6S0"/>
<keyword evidence="3" id="KW-1185">Reference proteome</keyword>
<dbReference type="Proteomes" id="UP000187609">
    <property type="component" value="Unassembled WGS sequence"/>
</dbReference>
<feature type="region of interest" description="Disordered" evidence="1">
    <location>
        <begin position="42"/>
        <end position="65"/>
    </location>
</feature>
<feature type="compositionally biased region" description="Polar residues" evidence="1">
    <location>
        <begin position="42"/>
        <end position="58"/>
    </location>
</feature>
<accession>A0A314L6S0</accession>